<dbReference type="Gene3D" id="3.40.50.1820">
    <property type="entry name" value="alpha/beta hydrolase"/>
    <property type="match status" value="1"/>
</dbReference>
<organism evidence="2 3">
    <name type="scientific">Phycicoccus duodecadis</name>
    <dbReference type="NCBI Taxonomy" id="173053"/>
    <lineage>
        <taxon>Bacteria</taxon>
        <taxon>Bacillati</taxon>
        <taxon>Actinomycetota</taxon>
        <taxon>Actinomycetes</taxon>
        <taxon>Micrococcales</taxon>
        <taxon>Intrasporangiaceae</taxon>
        <taxon>Phycicoccus</taxon>
    </lineage>
</organism>
<evidence type="ECO:0000313" key="2">
    <source>
        <dbReference type="EMBL" id="PKW26934.1"/>
    </source>
</evidence>
<comment type="caution">
    <text evidence="2">The sequence shown here is derived from an EMBL/GenBank/DDBJ whole genome shotgun (WGS) entry which is preliminary data.</text>
</comment>
<sequence>MTTHPGPAPTTATLPVEGAVLTYDVRGDLASTTPDRPPLLLIGAPMPATGFATLASHFPDRVVVTYDPRNTGRSTRDEPTAAVTTAEHAADLHALLAALGRGPVDLFGSSGGAVVALGLVARYPDDLRTLVAHEPPAGGLLPDAERLAAVQADILDTYDREGHGPAMARFIAHVMHRGQVPADALGAPAPDPAMFGLSAEDDGRRDDPLMANLRGGGARDGVDVEAVGRAATRVVVGVGAQSGGPTDGEMAARSGYALAAALGVEPVVFPGGHNGFLGGEFGQTGEPDAFAATLRAVLESPVPS</sequence>
<dbReference type="InterPro" id="IPR000073">
    <property type="entry name" value="AB_hydrolase_1"/>
</dbReference>
<dbReference type="GO" id="GO:0046503">
    <property type="term" value="P:glycerolipid catabolic process"/>
    <property type="evidence" value="ECO:0007669"/>
    <property type="project" value="TreeGrafter"/>
</dbReference>
<name>A0A2N3YJA4_9MICO</name>
<dbReference type="PANTHER" id="PTHR43433:SF5">
    <property type="entry name" value="AB HYDROLASE-1 DOMAIN-CONTAINING PROTEIN"/>
    <property type="match status" value="1"/>
</dbReference>
<dbReference type="SUPFAM" id="SSF53474">
    <property type="entry name" value="alpha/beta-Hydrolases"/>
    <property type="match status" value="1"/>
</dbReference>
<dbReference type="EMBL" id="PJNE01000001">
    <property type="protein sequence ID" value="PKW26934.1"/>
    <property type="molecule type" value="Genomic_DNA"/>
</dbReference>
<reference evidence="2 3" key="1">
    <citation type="submission" date="2017-12" db="EMBL/GenBank/DDBJ databases">
        <title>Sequencing the genomes of 1000 Actinobacteria strains.</title>
        <authorList>
            <person name="Klenk H.-P."/>
        </authorList>
    </citation>
    <scope>NUCLEOTIDE SEQUENCE [LARGE SCALE GENOMIC DNA]</scope>
    <source>
        <strain evidence="2 3">DSM 12806</strain>
    </source>
</reference>
<evidence type="ECO:0000259" key="1">
    <source>
        <dbReference type="Pfam" id="PF00561"/>
    </source>
</evidence>
<dbReference type="AlphaFoldDB" id="A0A2N3YJA4"/>
<gene>
    <name evidence="2" type="ORF">ATL31_1763</name>
</gene>
<accession>A0A2N3YJA4</accession>
<dbReference type="OrthoDB" id="3210164at2"/>
<evidence type="ECO:0000313" key="3">
    <source>
        <dbReference type="Proteomes" id="UP000233781"/>
    </source>
</evidence>
<proteinExistence type="predicted"/>
<dbReference type="GO" id="GO:0004806">
    <property type="term" value="F:triacylglycerol lipase activity"/>
    <property type="evidence" value="ECO:0007669"/>
    <property type="project" value="TreeGrafter"/>
</dbReference>
<dbReference type="PANTHER" id="PTHR43433">
    <property type="entry name" value="HYDROLASE, ALPHA/BETA FOLD FAMILY PROTEIN"/>
    <property type="match status" value="1"/>
</dbReference>
<keyword evidence="3" id="KW-1185">Reference proteome</keyword>
<dbReference type="InterPro" id="IPR029058">
    <property type="entry name" value="AB_hydrolase_fold"/>
</dbReference>
<dbReference type="Pfam" id="PF00561">
    <property type="entry name" value="Abhydrolase_1"/>
    <property type="match status" value="1"/>
</dbReference>
<feature type="domain" description="AB hydrolase-1" evidence="1">
    <location>
        <begin position="54"/>
        <end position="187"/>
    </location>
</feature>
<protein>
    <submittedName>
        <fullName evidence="2">Pimeloyl-ACP methyl ester carboxylesterase</fullName>
    </submittedName>
</protein>
<dbReference type="InterPro" id="IPR050471">
    <property type="entry name" value="AB_hydrolase"/>
</dbReference>
<dbReference type="Proteomes" id="UP000233781">
    <property type="component" value="Unassembled WGS sequence"/>
</dbReference>